<dbReference type="EMBL" id="CP000319">
    <property type="protein sequence ID" value="ABE61598.1"/>
    <property type="molecule type" value="Genomic_DNA"/>
</dbReference>
<dbReference type="eggNOG" id="COG0456">
    <property type="taxonomic scope" value="Bacteria"/>
</dbReference>
<keyword evidence="3" id="KW-1185">Reference proteome</keyword>
<dbReference type="OrthoDB" id="7057833at2"/>
<protein>
    <submittedName>
        <fullName evidence="2">GCN5-related N-acetyltransferase</fullName>
    </submittedName>
</protein>
<keyword evidence="2" id="KW-0808">Transferase</keyword>
<dbReference type="KEGG" id="nha:Nham_0713"/>
<reference evidence="2 3" key="1">
    <citation type="submission" date="2006-03" db="EMBL/GenBank/DDBJ databases">
        <title>Complete sequence of chromosome of Nitrobacter hamburgensis X14.</title>
        <authorList>
            <consortium name="US DOE Joint Genome Institute"/>
            <person name="Copeland A."/>
            <person name="Lucas S."/>
            <person name="Lapidus A."/>
            <person name="Barry K."/>
            <person name="Detter J.C."/>
            <person name="Glavina del Rio T."/>
            <person name="Hammon N."/>
            <person name="Israni S."/>
            <person name="Dalin E."/>
            <person name="Tice H."/>
            <person name="Pitluck S."/>
            <person name="Chain P."/>
            <person name="Malfatti S."/>
            <person name="Shin M."/>
            <person name="Vergez L."/>
            <person name="Schmutz J."/>
            <person name="Larimer F."/>
            <person name="Land M."/>
            <person name="Hauser L."/>
            <person name="Kyrpides N."/>
            <person name="Ivanova N."/>
            <person name="Ward B."/>
            <person name="Arp D."/>
            <person name="Klotz M."/>
            <person name="Stein L."/>
            <person name="O'Mullan G."/>
            <person name="Starkenburg S."/>
            <person name="Sayavedra L."/>
            <person name="Poret-Peterson A.T."/>
            <person name="Gentry M.E."/>
            <person name="Bruce D."/>
            <person name="Richardson P."/>
        </authorList>
    </citation>
    <scope>NUCLEOTIDE SEQUENCE [LARGE SCALE GENOMIC DNA]</scope>
    <source>
        <strain evidence="3">DSM 10229 / NCIMB 13809 / X14</strain>
    </source>
</reference>
<dbReference type="Gene3D" id="3.40.630.30">
    <property type="match status" value="1"/>
</dbReference>
<dbReference type="RefSeq" id="WP_011509300.1">
    <property type="nucleotide sequence ID" value="NC_007964.1"/>
</dbReference>
<dbReference type="SUPFAM" id="SSF55729">
    <property type="entry name" value="Acyl-CoA N-acyltransferases (Nat)"/>
    <property type="match status" value="1"/>
</dbReference>
<dbReference type="GO" id="GO:0016747">
    <property type="term" value="F:acyltransferase activity, transferring groups other than amino-acyl groups"/>
    <property type="evidence" value="ECO:0007669"/>
    <property type="project" value="InterPro"/>
</dbReference>
<feature type="domain" description="N-acetyltransferase" evidence="1">
    <location>
        <begin position="15"/>
        <end position="212"/>
    </location>
</feature>
<evidence type="ECO:0000313" key="3">
    <source>
        <dbReference type="Proteomes" id="UP000001953"/>
    </source>
</evidence>
<dbReference type="PANTHER" id="PTHR42791">
    <property type="entry name" value="GNAT FAMILY ACETYLTRANSFERASE"/>
    <property type="match status" value="1"/>
</dbReference>
<dbReference type="PANTHER" id="PTHR42791:SF1">
    <property type="entry name" value="N-ACETYLTRANSFERASE DOMAIN-CONTAINING PROTEIN"/>
    <property type="match status" value="1"/>
</dbReference>
<gene>
    <name evidence="2" type="ordered locus">Nham_0713</name>
</gene>
<dbReference type="AlphaFoldDB" id="Q1QQ99"/>
<proteinExistence type="predicted"/>
<dbReference type="InterPro" id="IPR052523">
    <property type="entry name" value="Trichothecene_AcTrans"/>
</dbReference>
<evidence type="ECO:0000259" key="1">
    <source>
        <dbReference type="PROSITE" id="PS51186"/>
    </source>
</evidence>
<accession>Q1QQ99</accession>
<dbReference type="InterPro" id="IPR000182">
    <property type="entry name" value="GNAT_dom"/>
</dbReference>
<dbReference type="PROSITE" id="PS51186">
    <property type="entry name" value="GNAT"/>
    <property type="match status" value="1"/>
</dbReference>
<sequence>MPQGRQCQSDERSPVEIRKLTTDELHAAAAILAHGMRDNPLHVRVFGDEPDRRRQRLLRFLFHLVRYAHSNGEVLGAYVHGVLIGVLGMIQPGRCRPTLSGRLRIGLALLTSIRPAVLLRVHRWLAAWERNDPREPHWHIGPLAVLPAYRRHGIGRRLMMHCCQRMDALSASAWLETDLEINATFYRSVGFVVIKQELVLEVPNWFMSRPPMCVTSRSLGRGDDLTI</sequence>
<evidence type="ECO:0000313" key="2">
    <source>
        <dbReference type="EMBL" id="ABE61598.1"/>
    </source>
</evidence>
<name>Q1QQ99_NITHX</name>
<organism evidence="2 3">
    <name type="scientific">Nitrobacter hamburgensis (strain DSM 10229 / NCIMB 13809 / X14)</name>
    <dbReference type="NCBI Taxonomy" id="323097"/>
    <lineage>
        <taxon>Bacteria</taxon>
        <taxon>Pseudomonadati</taxon>
        <taxon>Pseudomonadota</taxon>
        <taxon>Alphaproteobacteria</taxon>
        <taxon>Hyphomicrobiales</taxon>
        <taxon>Nitrobacteraceae</taxon>
        <taxon>Nitrobacter</taxon>
    </lineage>
</organism>
<dbReference type="Pfam" id="PF00583">
    <property type="entry name" value="Acetyltransf_1"/>
    <property type="match status" value="1"/>
</dbReference>
<dbReference type="STRING" id="323097.Nham_0713"/>
<dbReference type="HOGENOM" id="CLU_060131_7_2_5"/>
<dbReference type="CDD" id="cd04301">
    <property type="entry name" value="NAT_SF"/>
    <property type="match status" value="1"/>
</dbReference>
<dbReference type="InterPro" id="IPR016181">
    <property type="entry name" value="Acyl_CoA_acyltransferase"/>
</dbReference>
<dbReference type="Proteomes" id="UP000001953">
    <property type="component" value="Chromosome"/>
</dbReference>